<dbReference type="PANTHER" id="PTHR47197">
    <property type="entry name" value="PROTEIN NIRF"/>
    <property type="match status" value="1"/>
</dbReference>
<dbReference type="InterPro" id="IPR015943">
    <property type="entry name" value="WD40/YVTN_repeat-like_dom_sf"/>
</dbReference>
<dbReference type="SUPFAM" id="SSF50969">
    <property type="entry name" value="YVTN repeat-like/Quinoprotein amine dehydrogenase"/>
    <property type="match status" value="1"/>
</dbReference>
<evidence type="ECO:0008006" key="4">
    <source>
        <dbReference type="Google" id="ProtNLM"/>
    </source>
</evidence>
<dbReference type="InterPro" id="IPR051200">
    <property type="entry name" value="Host-pathogen_enzymatic-act"/>
</dbReference>
<keyword evidence="1" id="KW-0732">Signal</keyword>
<dbReference type="STRING" id="226505.SAMN05444394_0205"/>
<feature type="signal peptide" evidence="1">
    <location>
        <begin position="1"/>
        <end position="20"/>
    </location>
</feature>
<evidence type="ECO:0000256" key="1">
    <source>
        <dbReference type="SAM" id="SignalP"/>
    </source>
</evidence>
<reference evidence="3" key="1">
    <citation type="submission" date="2016-11" db="EMBL/GenBank/DDBJ databases">
        <authorList>
            <person name="Varghese N."/>
            <person name="Submissions S."/>
        </authorList>
    </citation>
    <scope>NUCLEOTIDE SEQUENCE [LARGE SCALE GENOMIC DNA]</scope>
    <source>
        <strain evidence="3">DSM 15292</strain>
    </source>
</reference>
<dbReference type="EMBL" id="FSRC01000001">
    <property type="protein sequence ID" value="SIN65756.1"/>
    <property type="molecule type" value="Genomic_DNA"/>
</dbReference>
<protein>
    <recommendedName>
        <fullName evidence="4">40-residue YVTN family beta-propeller repeat-containing protein</fullName>
    </recommendedName>
</protein>
<dbReference type="PROSITE" id="PS51257">
    <property type="entry name" value="PROKAR_LIPOPROTEIN"/>
    <property type="match status" value="1"/>
</dbReference>
<dbReference type="InterPro" id="IPR031815">
    <property type="entry name" value="DUF5074"/>
</dbReference>
<evidence type="ECO:0000313" key="3">
    <source>
        <dbReference type="Proteomes" id="UP000185221"/>
    </source>
</evidence>
<feature type="chain" id="PRO_5013178723" description="40-residue YVTN family beta-propeller repeat-containing protein" evidence="1">
    <location>
        <begin position="21"/>
        <end position="350"/>
    </location>
</feature>
<dbReference type="OrthoDB" id="9773938at2"/>
<name>A0A1N6D4X5_9BACT</name>
<gene>
    <name evidence="2" type="ORF">SAMN05444394_0205</name>
</gene>
<dbReference type="InterPro" id="IPR011044">
    <property type="entry name" value="Quino_amine_DH_bsu"/>
</dbReference>
<proteinExistence type="predicted"/>
<accession>A0A1N6D4X5</accession>
<dbReference type="Gene3D" id="2.130.10.10">
    <property type="entry name" value="YVTN repeat-like/Quinoprotein amine dehydrogenase"/>
    <property type="match status" value="1"/>
</dbReference>
<dbReference type="PANTHER" id="PTHR47197:SF3">
    <property type="entry name" value="DIHYDRO-HEME D1 DEHYDROGENASE"/>
    <property type="match status" value="1"/>
</dbReference>
<organism evidence="2 3">
    <name type="scientific">Algoriphagus halophilus</name>
    <dbReference type="NCBI Taxonomy" id="226505"/>
    <lineage>
        <taxon>Bacteria</taxon>
        <taxon>Pseudomonadati</taxon>
        <taxon>Bacteroidota</taxon>
        <taxon>Cytophagia</taxon>
        <taxon>Cytophagales</taxon>
        <taxon>Cyclobacteriaceae</taxon>
        <taxon>Algoriphagus</taxon>
    </lineage>
</organism>
<evidence type="ECO:0000313" key="2">
    <source>
        <dbReference type="EMBL" id="SIN65756.1"/>
    </source>
</evidence>
<sequence length="350" mass="38152">MKLKFNQLFGAFALSLILFACNDSDPEQPLGAYEQGILIMNEGNFGTNDGEVYHLDPSTETLTPTIFEAENFRPFAGLLEDMVPANDNLYLVANTGKVEIVDAGTFKSVGAITGDLDQPRSLAVVGSKLFISDYGPYDASYATPDSYVAVVDGLNGGVVSKKIEVSNKPEDLFAYGKYVFVAGSEEGKVEIIDAEKEEVIKTLEVDGHPAQFFEDNGTLWLYSTGSDEVYFQSFHLDNLTKATTNALPVANATGRIAFGNDHVFYLITSTGWPDYEDGVSRVSVLGPELDIDWITGSGFYGIGFDQVRNELYLSNSNGFQGNGSVTVYNEEGTEIRTFEVGRGPSGFLFY</sequence>
<dbReference type="RefSeq" id="WP_074222990.1">
    <property type="nucleotide sequence ID" value="NZ_FSRC01000001.1"/>
</dbReference>
<keyword evidence="3" id="KW-1185">Reference proteome</keyword>
<dbReference type="Pfam" id="PF16819">
    <property type="entry name" value="DUF5074"/>
    <property type="match status" value="1"/>
</dbReference>
<dbReference type="AlphaFoldDB" id="A0A1N6D4X5"/>
<dbReference type="Proteomes" id="UP000185221">
    <property type="component" value="Unassembled WGS sequence"/>
</dbReference>